<dbReference type="Proteomes" id="UP000292639">
    <property type="component" value="Unassembled WGS sequence"/>
</dbReference>
<proteinExistence type="predicted"/>
<feature type="domain" description="SAF" evidence="2">
    <location>
        <begin position="61"/>
        <end position="121"/>
    </location>
</feature>
<gene>
    <name evidence="3" type="primary">cpaB</name>
    <name evidence="3" type="ORF">DNJ96_17855</name>
</gene>
<evidence type="ECO:0000313" key="3">
    <source>
        <dbReference type="EMBL" id="TBU89066.1"/>
    </source>
</evidence>
<feature type="compositionally biased region" description="Low complexity" evidence="1">
    <location>
        <begin position="37"/>
        <end position="46"/>
    </location>
</feature>
<dbReference type="NCBIfam" id="TIGR03177">
    <property type="entry name" value="pilus_cpaB"/>
    <property type="match status" value="1"/>
</dbReference>
<evidence type="ECO:0000259" key="2">
    <source>
        <dbReference type="SMART" id="SM00858"/>
    </source>
</evidence>
<dbReference type="InterPro" id="IPR017592">
    <property type="entry name" value="Pilus_assmbl_Flp-typ_CpaB"/>
</dbReference>
<dbReference type="RefSeq" id="WP_131185916.1">
    <property type="nucleotide sequence ID" value="NZ_QJUO01000039.1"/>
</dbReference>
<keyword evidence="4" id="KW-1185">Reference proteome</keyword>
<evidence type="ECO:0000256" key="1">
    <source>
        <dbReference type="SAM" id="MobiDB-lite"/>
    </source>
</evidence>
<evidence type="ECO:0000313" key="4">
    <source>
        <dbReference type="Proteomes" id="UP000292639"/>
    </source>
</evidence>
<dbReference type="SMART" id="SM00858">
    <property type="entry name" value="SAF"/>
    <property type="match status" value="1"/>
</dbReference>
<dbReference type="CDD" id="cd11614">
    <property type="entry name" value="SAF_CpaB_FlgA_like"/>
    <property type="match status" value="1"/>
</dbReference>
<protein>
    <submittedName>
        <fullName evidence="3">Flp pilus assembly protein CpaB</fullName>
    </submittedName>
</protein>
<dbReference type="Pfam" id="PF08666">
    <property type="entry name" value="SAF"/>
    <property type="match status" value="1"/>
</dbReference>
<dbReference type="AlphaFoldDB" id="A0A4Q9QYT1"/>
<comment type="caution">
    <text evidence="3">The sequence shown here is derived from an EMBL/GenBank/DDBJ whole genome shotgun (WGS) entry which is preliminary data.</text>
</comment>
<dbReference type="EMBL" id="QJUP01000035">
    <property type="protein sequence ID" value="TBU89066.1"/>
    <property type="molecule type" value="Genomic_DNA"/>
</dbReference>
<sequence>MSGRANLLLALVLFVAALVAGYWGLALSRAPQPETRPAASANPSAPLLEQPGERIEREPRTPVVVFARGIRPHVPLVAEDLAIERLRVAPAGSFSSIEQLLGRSVWFDIPAGTLAHHSNFEQGGPLARMIRADERALAISVDEVVGAGGHLLPGDYVDLLLYARKSDGNPDQSAQVVIPGLRVLGYGNALGTTLDGLPAQPLAANAREAANARRDVPRSAVLAVPAALVTRVLLAAEAGTLRLAVRSADEQLLARHYAGGPAARDVEEIARQLIRFEKLALPPPARSAPARTAAAAARASGVEVHRGAEVSRQNF</sequence>
<accession>A0A4Q9QYT1</accession>
<organism evidence="3 4">
    <name type="scientific">Stutzerimonas kirkiae</name>
    <dbReference type="NCBI Taxonomy" id="2211392"/>
    <lineage>
        <taxon>Bacteria</taxon>
        <taxon>Pseudomonadati</taxon>
        <taxon>Pseudomonadota</taxon>
        <taxon>Gammaproteobacteria</taxon>
        <taxon>Pseudomonadales</taxon>
        <taxon>Pseudomonadaceae</taxon>
        <taxon>Stutzerimonas</taxon>
    </lineage>
</organism>
<reference evidence="3 4" key="1">
    <citation type="submission" date="2018-06" db="EMBL/GenBank/DDBJ databases">
        <title>Three novel Pseudomonas species isolated from symptomatic oak.</title>
        <authorList>
            <person name="Bueno-Gonzalez V."/>
            <person name="Brady C."/>
        </authorList>
    </citation>
    <scope>NUCLEOTIDE SEQUENCE [LARGE SCALE GENOMIC DNA]</scope>
    <source>
        <strain evidence="3 4">P17C</strain>
    </source>
</reference>
<dbReference type="InterPro" id="IPR013974">
    <property type="entry name" value="SAF"/>
</dbReference>
<name>A0A4Q9QYT1_9GAMM</name>
<feature type="region of interest" description="Disordered" evidence="1">
    <location>
        <begin position="33"/>
        <end position="53"/>
    </location>
</feature>
<dbReference type="Pfam" id="PF16976">
    <property type="entry name" value="RcpC"/>
    <property type="match status" value="1"/>
</dbReference>
<dbReference type="InterPro" id="IPR031571">
    <property type="entry name" value="RcpC_dom"/>
</dbReference>